<dbReference type="Proteomes" id="UP000663879">
    <property type="component" value="Unassembled WGS sequence"/>
</dbReference>
<dbReference type="EMBL" id="CAJNOC010002637">
    <property type="protein sequence ID" value="CAF0944173.1"/>
    <property type="molecule type" value="Genomic_DNA"/>
</dbReference>
<evidence type="ECO:0008006" key="3">
    <source>
        <dbReference type="Google" id="ProtNLM"/>
    </source>
</evidence>
<dbReference type="Gene3D" id="3.40.50.150">
    <property type="entry name" value="Vaccinia Virus protein VP39"/>
    <property type="match status" value="1"/>
</dbReference>
<dbReference type="InterPro" id="IPR004951">
    <property type="entry name" value="DUF268_CAE_spp"/>
</dbReference>
<evidence type="ECO:0000313" key="2">
    <source>
        <dbReference type="Proteomes" id="UP000663879"/>
    </source>
</evidence>
<reference evidence="1" key="1">
    <citation type="submission" date="2021-02" db="EMBL/GenBank/DDBJ databases">
        <authorList>
            <person name="Nowell W R."/>
        </authorList>
    </citation>
    <scope>NUCLEOTIDE SEQUENCE</scope>
    <source>
        <strain evidence="1">Ploen Becks lab</strain>
    </source>
</reference>
<comment type="caution">
    <text evidence="1">The sequence shown here is derived from an EMBL/GenBank/DDBJ whole genome shotgun (WGS) entry which is preliminary data.</text>
</comment>
<evidence type="ECO:0000313" key="1">
    <source>
        <dbReference type="EMBL" id="CAF0944173.1"/>
    </source>
</evidence>
<dbReference type="SUPFAM" id="SSF53335">
    <property type="entry name" value="S-adenosyl-L-methionine-dependent methyltransferases"/>
    <property type="match status" value="1"/>
</dbReference>
<keyword evidence="2" id="KW-1185">Reference proteome</keyword>
<organism evidence="1 2">
    <name type="scientific">Brachionus calyciflorus</name>
    <dbReference type="NCBI Taxonomy" id="104777"/>
    <lineage>
        <taxon>Eukaryota</taxon>
        <taxon>Metazoa</taxon>
        <taxon>Spiralia</taxon>
        <taxon>Gnathifera</taxon>
        <taxon>Rotifera</taxon>
        <taxon>Eurotatoria</taxon>
        <taxon>Monogononta</taxon>
        <taxon>Pseudotrocha</taxon>
        <taxon>Ploima</taxon>
        <taxon>Brachionidae</taxon>
        <taxon>Brachionus</taxon>
    </lineage>
</organism>
<dbReference type="OrthoDB" id="428346at2759"/>
<dbReference type="Pfam" id="PF03269">
    <property type="entry name" value="DUF268"/>
    <property type="match status" value="1"/>
</dbReference>
<accession>A0A814CLW1</accession>
<dbReference type="AlphaFoldDB" id="A0A814CLW1"/>
<name>A0A814CLW1_9BILA</name>
<proteinExistence type="predicted"/>
<gene>
    <name evidence="1" type="ORF">OXX778_LOCUS13590</name>
</gene>
<protein>
    <recommendedName>
        <fullName evidence="3">DUF268 domain-containing protein</fullName>
    </recommendedName>
</protein>
<dbReference type="InterPro" id="IPR029063">
    <property type="entry name" value="SAM-dependent_MTases_sf"/>
</dbReference>
<sequence length="313" mass="35805">MITQKKIIICTIGILVFVLVYLKQNTSVGSSINIEQITNGLTSSTYEEKCLDLFKKQRHPNEKLINRPPLKEIPADMIDDFTMQGKMPNTQYWYFNDAYSDSDSNNKTINYEYSIMEIAQLVENVKNKIAQPHYGDKVLNDLIGNHSNYIKDKSVVVIGTQFPWVEAIAYYHGASHITTLDYTRKKYRVANMSWYHVNDFLDEHIKSRKLEEFDVAISFSSIEHSGLGRYGDPLNPNGDIEAMQQMHCLLKPGGLVFLAVPASSDGKSYMQFNAHRVYGTARLEAIFNGWELLNKTWDSSGIHGIYILKKIQK</sequence>